<protein>
    <recommendedName>
        <fullName evidence="1">F-box domain-containing protein</fullName>
    </recommendedName>
</protein>
<organism evidence="2 3">
    <name type="scientific">Pristionchus mayeri</name>
    <dbReference type="NCBI Taxonomy" id="1317129"/>
    <lineage>
        <taxon>Eukaryota</taxon>
        <taxon>Metazoa</taxon>
        <taxon>Ecdysozoa</taxon>
        <taxon>Nematoda</taxon>
        <taxon>Chromadorea</taxon>
        <taxon>Rhabditida</taxon>
        <taxon>Rhabditina</taxon>
        <taxon>Diplogasteromorpha</taxon>
        <taxon>Diplogasteroidea</taxon>
        <taxon>Neodiplogasteridae</taxon>
        <taxon>Pristionchus</taxon>
    </lineage>
</organism>
<keyword evidence="3" id="KW-1185">Reference proteome</keyword>
<dbReference type="InterPro" id="IPR036047">
    <property type="entry name" value="F-box-like_dom_sf"/>
</dbReference>
<gene>
    <name evidence="2" type="ORF">PMAYCL1PPCAC_31225</name>
</gene>
<dbReference type="AlphaFoldDB" id="A0AAN5DFD3"/>
<dbReference type="PROSITE" id="PS50181">
    <property type="entry name" value="FBOX"/>
    <property type="match status" value="1"/>
</dbReference>
<feature type="domain" description="F-box" evidence="1">
    <location>
        <begin position="82"/>
        <end position="130"/>
    </location>
</feature>
<dbReference type="InterPro" id="IPR001810">
    <property type="entry name" value="F-box_dom"/>
</dbReference>
<dbReference type="Proteomes" id="UP001328107">
    <property type="component" value="Unassembled WGS sequence"/>
</dbReference>
<name>A0AAN5DFD3_9BILA</name>
<dbReference type="SUPFAM" id="SSF81383">
    <property type="entry name" value="F-box domain"/>
    <property type="match status" value="1"/>
</dbReference>
<evidence type="ECO:0000259" key="1">
    <source>
        <dbReference type="PROSITE" id="PS50181"/>
    </source>
</evidence>
<comment type="caution">
    <text evidence="2">The sequence shown here is derived from an EMBL/GenBank/DDBJ whole genome shotgun (WGS) entry which is preliminary data.</text>
</comment>
<evidence type="ECO:0000313" key="3">
    <source>
        <dbReference type="Proteomes" id="UP001328107"/>
    </source>
</evidence>
<dbReference type="EMBL" id="BTRK01000006">
    <property type="protein sequence ID" value="GMR61030.1"/>
    <property type="molecule type" value="Genomic_DNA"/>
</dbReference>
<dbReference type="SMART" id="SM00256">
    <property type="entry name" value="FBOX"/>
    <property type="match status" value="1"/>
</dbReference>
<accession>A0AAN5DFD3</accession>
<evidence type="ECO:0000313" key="2">
    <source>
        <dbReference type="EMBL" id="GMR61030.1"/>
    </source>
</evidence>
<reference evidence="3" key="1">
    <citation type="submission" date="2022-10" db="EMBL/GenBank/DDBJ databases">
        <title>Genome assembly of Pristionchus species.</title>
        <authorList>
            <person name="Yoshida K."/>
            <person name="Sommer R.J."/>
        </authorList>
    </citation>
    <scope>NUCLEOTIDE SEQUENCE [LARGE SCALE GENOMIC DNA]</scope>
    <source>
        <strain evidence="3">RS5460</strain>
    </source>
</reference>
<sequence>MPLCHNVLDSGSDEEIGWSRTLDLPRSRHTRRLEERRRAAIEAASQPGTSNSPSTILVGPGAKRIKLEVRDVEENEKEEDRRQSIVHWPSELLKMLIKYVPIDDRIKMRCTCKTLRDLVDGEKRMITHELCIKRLDEAEIGLYLPQYKKEGRFVIHNKNFTWTERPLLRTIPEMRRGMVNWTRHHRTRMGRIRTAIKAIFKISWILRINVEQVNLSNSFIRDLYRVMAGNIIYALDLQVQMFEQDRPDLMLLDGMPCKSLGLSIRLREREPLPHIERFLNEAIHKFRQIIIDVRQDSWKFKSSVHYRKSYEEYGINDAALMQYMTGDACNFLRLKVICRYVTRDGLISAILYLRTRDMNLPSRGFCVIVHRDLTKSLLADVKALPLFGRPLKAVNSYKGNLDGYKYHETEDEFLEVRNVKQDMGKTPLTEIRYYRKGNDDNEEYMGRRCDDEINWDPFEQPKFIFRPS</sequence>
<proteinExistence type="predicted"/>
<dbReference type="Pfam" id="PF00646">
    <property type="entry name" value="F-box"/>
    <property type="match status" value="1"/>
</dbReference>